<keyword evidence="1" id="KW-0812">Transmembrane</keyword>
<reference evidence="2 3" key="1">
    <citation type="submission" date="2021-04" db="EMBL/GenBank/DDBJ databases">
        <title>Complete genome sequencing of Allochromatium tepidum strain NZ.</title>
        <authorList>
            <person name="Tsukatani Y."/>
            <person name="Mori H."/>
        </authorList>
    </citation>
    <scope>NUCLEOTIDE SEQUENCE [LARGE SCALE GENOMIC DNA]</scope>
    <source>
        <strain evidence="2 3">NZ</strain>
        <plasmid evidence="2 3">pAt1</plasmid>
    </source>
</reference>
<gene>
    <name evidence="2" type="ORF">Atep_30750</name>
</gene>
<feature type="transmembrane region" description="Helical" evidence="1">
    <location>
        <begin position="33"/>
        <end position="57"/>
    </location>
</feature>
<evidence type="ECO:0000256" key="1">
    <source>
        <dbReference type="SAM" id="Phobius"/>
    </source>
</evidence>
<protein>
    <submittedName>
        <fullName evidence="2">Uncharacterized protein</fullName>
    </submittedName>
</protein>
<dbReference type="Proteomes" id="UP000680679">
    <property type="component" value="Plasmid pAt1"/>
</dbReference>
<evidence type="ECO:0000313" key="3">
    <source>
        <dbReference type="Proteomes" id="UP000680679"/>
    </source>
</evidence>
<dbReference type="EMBL" id="AP024564">
    <property type="protein sequence ID" value="BCU08398.1"/>
    <property type="molecule type" value="Genomic_DNA"/>
</dbReference>
<keyword evidence="1" id="KW-1133">Transmembrane helix</keyword>
<keyword evidence="2" id="KW-0614">Plasmid</keyword>
<evidence type="ECO:0000313" key="2">
    <source>
        <dbReference type="EMBL" id="BCU08398.1"/>
    </source>
</evidence>
<proteinExistence type="predicted"/>
<dbReference type="RefSeq" id="WP_213382360.1">
    <property type="nucleotide sequence ID" value="NZ_AP024564.1"/>
</dbReference>
<sequence>MLARLVGAVSLLTVWIALGSLMAWLGVYVGLSVSAAVMLGGLTPPVTVIVVNVLGGFNRPRDP</sequence>
<keyword evidence="1" id="KW-0472">Membrane</keyword>
<name>A0ABN6GFL2_9GAMM</name>
<organism evidence="2 3">
    <name type="scientific">Allochromatium tepidum</name>
    <dbReference type="NCBI Taxonomy" id="553982"/>
    <lineage>
        <taxon>Bacteria</taxon>
        <taxon>Pseudomonadati</taxon>
        <taxon>Pseudomonadota</taxon>
        <taxon>Gammaproteobacteria</taxon>
        <taxon>Chromatiales</taxon>
        <taxon>Chromatiaceae</taxon>
        <taxon>Allochromatium</taxon>
    </lineage>
</organism>
<accession>A0ABN6GFL2</accession>
<keyword evidence="3" id="KW-1185">Reference proteome</keyword>
<geneLocation type="plasmid" evidence="2 3">
    <name>pAt1</name>
</geneLocation>